<feature type="region of interest" description="Disordered" evidence="2">
    <location>
        <begin position="83"/>
        <end position="111"/>
    </location>
</feature>
<keyword evidence="1" id="KW-0611">Plant defense</keyword>
<keyword evidence="5" id="KW-1185">Reference proteome</keyword>
<reference evidence="4 5" key="1">
    <citation type="journal article" date="2014" name="Nat. Genet.">
        <title>Genome sequence of the hot pepper provides insights into the evolution of pungency in Capsicum species.</title>
        <authorList>
            <person name="Kim S."/>
            <person name="Park M."/>
            <person name="Yeom S.I."/>
            <person name="Kim Y.M."/>
            <person name="Lee J.M."/>
            <person name="Lee H.A."/>
            <person name="Seo E."/>
            <person name="Choi J."/>
            <person name="Cheong K."/>
            <person name="Kim K.T."/>
            <person name="Jung K."/>
            <person name="Lee G.W."/>
            <person name="Oh S.K."/>
            <person name="Bae C."/>
            <person name="Kim S.B."/>
            <person name="Lee H.Y."/>
            <person name="Kim S.Y."/>
            <person name="Kim M.S."/>
            <person name="Kang B.C."/>
            <person name="Jo Y.D."/>
            <person name="Yang H.B."/>
            <person name="Jeong H.J."/>
            <person name="Kang W.H."/>
            <person name="Kwon J.K."/>
            <person name="Shin C."/>
            <person name="Lim J.Y."/>
            <person name="Park J.H."/>
            <person name="Huh J.H."/>
            <person name="Kim J.S."/>
            <person name="Kim B.D."/>
            <person name="Cohen O."/>
            <person name="Paran I."/>
            <person name="Suh M.C."/>
            <person name="Lee S.B."/>
            <person name="Kim Y.K."/>
            <person name="Shin Y."/>
            <person name="Noh S.J."/>
            <person name="Park J."/>
            <person name="Seo Y.S."/>
            <person name="Kwon S.Y."/>
            <person name="Kim H.A."/>
            <person name="Park J.M."/>
            <person name="Kim H.J."/>
            <person name="Choi S.B."/>
            <person name="Bosland P.W."/>
            <person name="Reeves G."/>
            <person name="Jo S.H."/>
            <person name="Lee B.W."/>
            <person name="Cho H.T."/>
            <person name="Choi H.S."/>
            <person name="Lee M.S."/>
            <person name="Yu Y."/>
            <person name="Do Choi Y."/>
            <person name="Park B.S."/>
            <person name="van Deynze A."/>
            <person name="Ashrafi H."/>
            <person name="Hill T."/>
            <person name="Kim W.T."/>
            <person name="Pai H.S."/>
            <person name="Ahn H.K."/>
            <person name="Yeam I."/>
            <person name="Giovannoni J.J."/>
            <person name="Rose J.K."/>
            <person name="Sorensen I."/>
            <person name="Lee S.J."/>
            <person name="Kim R.W."/>
            <person name="Choi I.Y."/>
            <person name="Choi B.S."/>
            <person name="Lim J.S."/>
            <person name="Lee Y.H."/>
            <person name="Choi D."/>
        </authorList>
    </citation>
    <scope>NUCLEOTIDE SEQUENCE [LARGE SCALE GENOMIC DNA]</scope>
    <source>
        <strain evidence="5">cv. CM334</strain>
    </source>
</reference>
<evidence type="ECO:0000256" key="1">
    <source>
        <dbReference type="ARBA" id="ARBA00022821"/>
    </source>
</evidence>
<dbReference type="InterPro" id="IPR050905">
    <property type="entry name" value="Plant_NBS-LRR"/>
</dbReference>
<proteinExistence type="predicted"/>
<dbReference type="InterPro" id="IPR032675">
    <property type="entry name" value="LRR_dom_sf"/>
</dbReference>
<reference evidence="4 5" key="2">
    <citation type="journal article" date="2017" name="Genome Biol.">
        <title>New reference genome sequences of hot pepper reveal the massive evolution of plant disease-resistance genes by retroduplication.</title>
        <authorList>
            <person name="Kim S."/>
            <person name="Park J."/>
            <person name="Yeom S.I."/>
            <person name="Kim Y.M."/>
            <person name="Seo E."/>
            <person name="Kim K.T."/>
            <person name="Kim M.S."/>
            <person name="Lee J.M."/>
            <person name="Cheong K."/>
            <person name="Shin H.S."/>
            <person name="Kim S.B."/>
            <person name="Han K."/>
            <person name="Lee J."/>
            <person name="Park M."/>
            <person name="Lee H.A."/>
            <person name="Lee H.Y."/>
            <person name="Lee Y."/>
            <person name="Oh S."/>
            <person name="Lee J.H."/>
            <person name="Choi E."/>
            <person name="Choi E."/>
            <person name="Lee S.E."/>
            <person name="Jeon J."/>
            <person name="Kim H."/>
            <person name="Choi G."/>
            <person name="Song H."/>
            <person name="Lee J."/>
            <person name="Lee S.C."/>
            <person name="Kwon J.K."/>
            <person name="Lee H.Y."/>
            <person name="Koo N."/>
            <person name="Hong Y."/>
            <person name="Kim R.W."/>
            <person name="Kang W.H."/>
            <person name="Huh J.H."/>
            <person name="Kang B.C."/>
            <person name="Yang T.J."/>
            <person name="Lee Y.H."/>
            <person name="Bennetzen J.L."/>
            <person name="Choi D."/>
        </authorList>
    </citation>
    <scope>NUCLEOTIDE SEQUENCE [LARGE SCALE GENOMIC DNA]</scope>
    <source>
        <strain evidence="5">cv. CM334</strain>
    </source>
</reference>
<feature type="compositionally biased region" description="Polar residues" evidence="2">
    <location>
        <begin position="87"/>
        <end position="96"/>
    </location>
</feature>
<comment type="caution">
    <text evidence="4">The sequence shown here is derived from an EMBL/GenBank/DDBJ whole genome shotgun (WGS) entry which is preliminary data.</text>
</comment>
<dbReference type="PANTHER" id="PTHR33463:SF187">
    <property type="entry name" value="AND NB-ARC DOMAIN DISEASE RESISTANCE PROTEIN, PUTATIVE-RELATED"/>
    <property type="match status" value="1"/>
</dbReference>
<evidence type="ECO:0000313" key="4">
    <source>
        <dbReference type="EMBL" id="PHT71918.1"/>
    </source>
</evidence>
<evidence type="ECO:0000256" key="2">
    <source>
        <dbReference type="SAM" id="MobiDB-lite"/>
    </source>
</evidence>
<dbReference type="PANTHER" id="PTHR33463">
    <property type="entry name" value="NB-ARC DOMAIN-CONTAINING PROTEIN-RELATED"/>
    <property type="match status" value="1"/>
</dbReference>
<feature type="domain" description="Disease resistance protein At4g27190-like leucine-rich repeats" evidence="3">
    <location>
        <begin position="44"/>
        <end position="111"/>
    </location>
</feature>
<dbReference type="SUPFAM" id="SSF52047">
    <property type="entry name" value="RNI-like"/>
    <property type="match status" value="1"/>
</dbReference>
<dbReference type="Pfam" id="PF23247">
    <property type="entry name" value="LRR_RPS2"/>
    <property type="match status" value="1"/>
</dbReference>
<dbReference type="InterPro" id="IPR057135">
    <property type="entry name" value="At4g27190-like_LRR"/>
</dbReference>
<organism evidence="4 5">
    <name type="scientific">Capsicum annuum</name>
    <name type="common">Capsicum pepper</name>
    <dbReference type="NCBI Taxonomy" id="4072"/>
    <lineage>
        <taxon>Eukaryota</taxon>
        <taxon>Viridiplantae</taxon>
        <taxon>Streptophyta</taxon>
        <taxon>Embryophyta</taxon>
        <taxon>Tracheophyta</taxon>
        <taxon>Spermatophyta</taxon>
        <taxon>Magnoliopsida</taxon>
        <taxon>eudicotyledons</taxon>
        <taxon>Gunneridae</taxon>
        <taxon>Pentapetalae</taxon>
        <taxon>asterids</taxon>
        <taxon>lamiids</taxon>
        <taxon>Solanales</taxon>
        <taxon>Solanaceae</taxon>
        <taxon>Solanoideae</taxon>
        <taxon>Capsiceae</taxon>
        <taxon>Capsicum</taxon>
    </lineage>
</organism>
<evidence type="ECO:0000313" key="5">
    <source>
        <dbReference type="Proteomes" id="UP000222542"/>
    </source>
</evidence>
<evidence type="ECO:0000259" key="3">
    <source>
        <dbReference type="Pfam" id="PF23247"/>
    </source>
</evidence>
<dbReference type="EMBL" id="AYRZ02000009">
    <property type="protein sequence ID" value="PHT71918.1"/>
    <property type="molecule type" value="Genomic_DNA"/>
</dbReference>
<protein>
    <recommendedName>
        <fullName evidence="3">Disease resistance protein At4g27190-like leucine-rich repeats domain-containing protein</fullName>
    </recommendedName>
</protein>
<sequence>MRGVTLPKLSQLQYLNLPGCVNAPVEDLISLELLEEFGESFICGCYRMKKLFPWAILQDLKNLEKLSVRWCAEMEEIIGREEAEGSIKSSSTSTTADLPKLKQLHLRDLPE</sequence>
<dbReference type="AlphaFoldDB" id="A0A2G2YQ93"/>
<accession>A0A2G2YQ93</accession>
<name>A0A2G2YQ93_CAPAN</name>
<dbReference type="Gene3D" id="3.80.10.10">
    <property type="entry name" value="Ribonuclease Inhibitor"/>
    <property type="match status" value="1"/>
</dbReference>
<gene>
    <name evidence="4" type="ORF">T459_22703</name>
</gene>
<dbReference type="Proteomes" id="UP000222542">
    <property type="component" value="Unassembled WGS sequence"/>
</dbReference>
<dbReference type="Gramene" id="PHT71918">
    <property type="protein sequence ID" value="PHT71918"/>
    <property type="gene ID" value="T459_22703"/>
</dbReference>